<dbReference type="Proteomes" id="UP000001449">
    <property type="component" value="Chromosome 14"/>
</dbReference>
<evidence type="ECO:0000313" key="3">
    <source>
        <dbReference type="Proteomes" id="UP000001449"/>
    </source>
</evidence>
<reference evidence="2 3" key="1">
    <citation type="journal article" date="2004" name="Science">
        <title>The genome of the diatom Thalassiosira pseudonana: ecology, evolution, and metabolism.</title>
        <authorList>
            <person name="Armbrust E.V."/>
            <person name="Berges J.A."/>
            <person name="Bowler C."/>
            <person name="Green B.R."/>
            <person name="Martinez D."/>
            <person name="Putnam N.H."/>
            <person name="Zhou S."/>
            <person name="Allen A.E."/>
            <person name="Apt K.E."/>
            <person name="Bechner M."/>
            <person name="Brzezinski M.A."/>
            <person name="Chaal B.K."/>
            <person name="Chiovitti A."/>
            <person name="Davis A.K."/>
            <person name="Demarest M.S."/>
            <person name="Detter J.C."/>
            <person name="Glavina T."/>
            <person name="Goodstein D."/>
            <person name="Hadi M.Z."/>
            <person name="Hellsten U."/>
            <person name="Hildebrand M."/>
            <person name="Jenkins B.D."/>
            <person name="Jurka J."/>
            <person name="Kapitonov V.V."/>
            <person name="Kroger N."/>
            <person name="Lau W.W."/>
            <person name="Lane T.W."/>
            <person name="Larimer F.W."/>
            <person name="Lippmeier J.C."/>
            <person name="Lucas S."/>
            <person name="Medina M."/>
            <person name="Montsant A."/>
            <person name="Obornik M."/>
            <person name="Parker M.S."/>
            <person name="Palenik B."/>
            <person name="Pazour G.J."/>
            <person name="Richardson P.M."/>
            <person name="Rynearson T.A."/>
            <person name="Saito M.A."/>
            <person name="Schwartz D.C."/>
            <person name="Thamatrakoln K."/>
            <person name="Valentin K."/>
            <person name="Vardi A."/>
            <person name="Wilkerson F.P."/>
            <person name="Rokhsar D.S."/>
        </authorList>
    </citation>
    <scope>NUCLEOTIDE SEQUENCE [LARGE SCALE GENOMIC DNA]</scope>
    <source>
        <strain evidence="2 3">CCMP1335</strain>
    </source>
</reference>
<reference evidence="2 3" key="2">
    <citation type="journal article" date="2008" name="Nature">
        <title>The Phaeodactylum genome reveals the evolutionary history of diatom genomes.</title>
        <authorList>
            <person name="Bowler C."/>
            <person name="Allen A.E."/>
            <person name="Badger J.H."/>
            <person name="Grimwood J."/>
            <person name="Jabbari K."/>
            <person name="Kuo A."/>
            <person name="Maheswari U."/>
            <person name="Martens C."/>
            <person name="Maumus F."/>
            <person name="Otillar R.P."/>
            <person name="Rayko E."/>
            <person name="Salamov A."/>
            <person name="Vandepoele K."/>
            <person name="Beszteri B."/>
            <person name="Gruber A."/>
            <person name="Heijde M."/>
            <person name="Katinka M."/>
            <person name="Mock T."/>
            <person name="Valentin K."/>
            <person name="Verret F."/>
            <person name="Berges J.A."/>
            <person name="Brownlee C."/>
            <person name="Cadoret J.P."/>
            <person name="Chiovitti A."/>
            <person name="Choi C.J."/>
            <person name="Coesel S."/>
            <person name="De Martino A."/>
            <person name="Detter J.C."/>
            <person name="Durkin C."/>
            <person name="Falciatore A."/>
            <person name="Fournet J."/>
            <person name="Haruta M."/>
            <person name="Huysman M.J."/>
            <person name="Jenkins B.D."/>
            <person name="Jiroutova K."/>
            <person name="Jorgensen R.E."/>
            <person name="Joubert Y."/>
            <person name="Kaplan A."/>
            <person name="Kroger N."/>
            <person name="Kroth P.G."/>
            <person name="La Roche J."/>
            <person name="Lindquist E."/>
            <person name="Lommer M."/>
            <person name="Martin-Jezequel V."/>
            <person name="Lopez P.J."/>
            <person name="Lucas S."/>
            <person name="Mangogna M."/>
            <person name="McGinnis K."/>
            <person name="Medlin L.K."/>
            <person name="Montsant A."/>
            <person name="Oudot-Le Secq M.P."/>
            <person name="Napoli C."/>
            <person name="Obornik M."/>
            <person name="Parker M.S."/>
            <person name="Petit J.L."/>
            <person name="Porcel B.M."/>
            <person name="Poulsen N."/>
            <person name="Robison M."/>
            <person name="Rychlewski L."/>
            <person name="Rynearson T.A."/>
            <person name="Schmutz J."/>
            <person name="Shapiro H."/>
            <person name="Siaut M."/>
            <person name="Stanley M."/>
            <person name="Sussman M.R."/>
            <person name="Taylor A.R."/>
            <person name="Vardi A."/>
            <person name="von Dassow P."/>
            <person name="Vyverman W."/>
            <person name="Willis A."/>
            <person name="Wyrwicz L.S."/>
            <person name="Rokhsar D.S."/>
            <person name="Weissenbach J."/>
            <person name="Armbrust E.V."/>
            <person name="Green B.R."/>
            <person name="Van de Peer Y."/>
            <person name="Grigoriev I.V."/>
        </authorList>
    </citation>
    <scope>NUCLEOTIDE SEQUENCE [LARGE SCALE GENOMIC DNA]</scope>
    <source>
        <strain evidence="2 3">CCMP1335</strain>
    </source>
</reference>
<dbReference type="KEGG" id="tps:THAPSDRAFT_264261"/>
<sequence>FCIGDKLYGRDADVADVKEAYRQHLVGDCRGVLVKGEAGVGKSCLVSRVASYLSYEEDGYLLSGKWDQNHDIRPLSIIGSVFNKLCDVFAREASPVEKEAAAVDLHNALGRQASRLLEIMPSLASIMALSPSINANSSIYYVDSAKNMRFLCCSLLTILSNHLARRIIIWLDDLQWSDSASMLLIGSLLADTEVSKYVFFICSYRDDEIKDDVPFTSWLASISEQTLRRIHLTNLNEDVANTLISDALQLFPRLTRPLSSVLHHKTRGNPLFLTQLLASLRDEGHLSLRLSPCRWTWDLEQIVDMKISDNVLELLMKEMGKLSSELQLGLKVASCMGSCVEKSTLYIISNDVGIDLNEVLEEVSKKGFMDDVGDRFRFCHDRIEQAAYDLMSFEERQTKHMQFGRSLCINTNCCDESDEMLFTALNQINRGGPLLLSDFNQRNTISSLNLRAGKRCIAISDVTSALSFYESGISFLNPKHWLDQYELSLELFEATISASCTLNDPHRTKQFSDSLLLHAKNYDDKLHTLLLLVRHRRVSMELHEAKRLAYEILEHLGEELPRPFGDPSLRADIHAVGYNIAVVSDEAMLGLERTNIPKVVFLMGLYNELLVVLQLLEPSFTPAVSLRMVQLTLVEGITDMSSLAFASFGPTLLAFGDPTHQGYRLGKLSLRLVDKMNATGCKANVNMLVQEFIAWVEPLQSISESHLVGLAAGKQSGDALNTVLSYFFYILSEYLSGKNLMAIRSSSFDFIRDLIRRKQQFMLNVACLVYYQSVALTDGLDANPSTADGFDGLPTWDDIMRERGTDTVRAIACNIHQTMRAILFRQTSEMSDIPDVLNLVLERRAPLRPLLLMGIFYEGLVSFYMARHSNDDKWRSKGEAALLSMTHWSQYCRWNFLNKVLLLEAENMYSLGDLERASKSYNDAIVLSRKHKFMHEEAVASEL</sequence>
<feature type="non-terminal residue" evidence="2">
    <location>
        <position position="1"/>
    </location>
</feature>
<feature type="non-terminal residue" evidence="2">
    <location>
        <position position="943"/>
    </location>
</feature>
<dbReference type="InterPro" id="IPR027417">
    <property type="entry name" value="P-loop_NTPase"/>
</dbReference>
<dbReference type="eggNOG" id="ENOG502RVPS">
    <property type="taxonomic scope" value="Eukaryota"/>
</dbReference>
<dbReference type="PANTHER" id="PTHR43642">
    <property type="entry name" value="HYBRID SIGNAL TRANSDUCTION HISTIDINE KINASE G"/>
    <property type="match status" value="1"/>
</dbReference>
<evidence type="ECO:0000259" key="1">
    <source>
        <dbReference type="Pfam" id="PF13191"/>
    </source>
</evidence>
<dbReference type="SUPFAM" id="SSF52540">
    <property type="entry name" value="P-loop containing nucleoside triphosphate hydrolases"/>
    <property type="match status" value="1"/>
</dbReference>
<dbReference type="AlphaFoldDB" id="B8CCW7"/>
<dbReference type="InterPro" id="IPR041664">
    <property type="entry name" value="AAA_16"/>
</dbReference>
<dbReference type="PaxDb" id="35128-Thaps264261"/>
<gene>
    <name evidence="2" type="ORF">THAPSDRAFT_264261</name>
</gene>
<keyword evidence="3" id="KW-1185">Reference proteome</keyword>
<dbReference type="InterPro" id="IPR053159">
    <property type="entry name" value="Hybrid_Histidine_Kinase"/>
</dbReference>
<protein>
    <recommendedName>
        <fullName evidence="1">Orc1-like AAA ATPase domain-containing protein</fullName>
    </recommendedName>
</protein>
<evidence type="ECO:0000313" key="2">
    <source>
        <dbReference type="EMBL" id="EED88849.1"/>
    </source>
</evidence>
<dbReference type="HOGENOM" id="CLU_001993_0_0_1"/>
<dbReference type="InParanoid" id="B8CCW7"/>
<accession>B8CCW7</accession>
<feature type="domain" description="Orc1-like AAA ATPase" evidence="1">
    <location>
        <begin position="6"/>
        <end position="201"/>
    </location>
</feature>
<dbReference type="EMBL" id="CM000649">
    <property type="protein sequence ID" value="EED88849.1"/>
    <property type="molecule type" value="Genomic_DNA"/>
</dbReference>
<dbReference type="GeneID" id="7451602"/>
<dbReference type="RefSeq" id="XP_002293840.1">
    <property type="nucleotide sequence ID" value="XM_002293804.1"/>
</dbReference>
<organism evidence="2 3">
    <name type="scientific">Thalassiosira pseudonana</name>
    <name type="common">Marine diatom</name>
    <name type="synonym">Cyclotella nana</name>
    <dbReference type="NCBI Taxonomy" id="35128"/>
    <lineage>
        <taxon>Eukaryota</taxon>
        <taxon>Sar</taxon>
        <taxon>Stramenopiles</taxon>
        <taxon>Ochrophyta</taxon>
        <taxon>Bacillariophyta</taxon>
        <taxon>Coscinodiscophyceae</taxon>
        <taxon>Thalassiosirophycidae</taxon>
        <taxon>Thalassiosirales</taxon>
        <taxon>Thalassiosiraceae</taxon>
        <taxon>Thalassiosira</taxon>
    </lineage>
</organism>
<dbReference type="PANTHER" id="PTHR43642:SF1">
    <property type="entry name" value="HYBRID SIGNAL TRANSDUCTION HISTIDINE KINASE G"/>
    <property type="match status" value="1"/>
</dbReference>
<dbReference type="Pfam" id="PF13191">
    <property type="entry name" value="AAA_16"/>
    <property type="match status" value="1"/>
</dbReference>
<proteinExistence type="predicted"/>
<name>B8CCW7_THAPS</name>